<dbReference type="STRING" id="1332080.ATN00_11920"/>
<evidence type="ECO:0000313" key="2">
    <source>
        <dbReference type="EMBL" id="ALR20899.1"/>
    </source>
</evidence>
<gene>
    <name evidence="2" type="ORF">ATN00_11920</name>
</gene>
<organism evidence="2 3">
    <name type="scientific">Sphingobium baderi</name>
    <dbReference type="NCBI Taxonomy" id="1332080"/>
    <lineage>
        <taxon>Bacteria</taxon>
        <taxon>Pseudomonadati</taxon>
        <taxon>Pseudomonadota</taxon>
        <taxon>Alphaproteobacteria</taxon>
        <taxon>Sphingomonadales</taxon>
        <taxon>Sphingomonadaceae</taxon>
        <taxon>Sphingobium</taxon>
    </lineage>
</organism>
<dbReference type="RefSeq" id="WP_062064855.1">
    <property type="nucleotide sequence ID" value="NZ_CP013264.1"/>
</dbReference>
<keyword evidence="1" id="KW-0472">Membrane</keyword>
<protein>
    <submittedName>
        <fullName evidence="2">Uncharacterized protein</fullName>
    </submittedName>
</protein>
<name>A0A0S3EZT6_9SPHN</name>
<dbReference type="KEGG" id="sbd:ATN00_11920"/>
<evidence type="ECO:0000313" key="3">
    <source>
        <dbReference type="Proteomes" id="UP000056968"/>
    </source>
</evidence>
<dbReference type="AlphaFoldDB" id="A0A0S3EZT6"/>
<feature type="transmembrane region" description="Helical" evidence="1">
    <location>
        <begin position="6"/>
        <end position="30"/>
    </location>
</feature>
<sequence>MLSAIGLVVVGFVLGVLLAGAGACLVIGVIHREAVRIVDSHMFAMAAPMVLHSAAGKATPSGSSHANQ</sequence>
<accession>A0A0S3EZT6</accession>
<keyword evidence="1" id="KW-1133">Transmembrane helix</keyword>
<evidence type="ECO:0000256" key="1">
    <source>
        <dbReference type="SAM" id="Phobius"/>
    </source>
</evidence>
<proteinExistence type="predicted"/>
<dbReference type="Proteomes" id="UP000056968">
    <property type="component" value="Chromosome"/>
</dbReference>
<keyword evidence="3" id="KW-1185">Reference proteome</keyword>
<reference evidence="2 3" key="1">
    <citation type="submission" date="2015-11" db="EMBL/GenBank/DDBJ databases">
        <title>A Two-component Flavoprotein Monooxygenase System MeaXY Responsible for para-Hydroxylation of 2-Methyl-6-ethylaniline and 2,6-Diethylaniline in Sphingobium baderi DE-13.</title>
        <authorList>
            <person name="Cheng M."/>
            <person name="Meng Q."/>
            <person name="Yang Y."/>
            <person name="Chu C."/>
            <person name="Yan X."/>
            <person name="He J."/>
            <person name="Li S."/>
        </authorList>
    </citation>
    <scope>NUCLEOTIDE SEQUENCE [LARGE SCALE GENOMIC DNA]</scope>
    <source>
        <strain evidence="2 3">DE-13</strain>
    </source>
</reference>
<keyword evidence="1" id="KW-0812">Transmembrane</keyword>
<dbReference type="EMBL" id="CP013264">
    <property type="protein sequence ID" value="ALR20899.1"/>
    <property type="molecule type" value="Genomic_DNA"/>
</dbReference>